<dbReference type="KEGG" id="mgel:G5B37_10885"/>
<feature type="domain" description="DinB-like" evidence="1">
    <location>
        <begin position="10"/>
        <end position="143"/>
    </location>
</feature>
<dbReference type="SUPFAM" id="SSF109854">
    <property type="entry name" value="DinB/YfiT-like putative metalloenzymes"/>
    <property type="match status" value="1"/>
</dbReference>
<organism evidence="2 3">
    <name type="scientific">Rasiella rasia</name>
    <dbReference type="NCBI Taxonomy" id="2744027"/>
    <lineage>
        <taxon>Bacteria</taxon>
        <taxon>Pseudomonadati</taxon>
        <taxon>Bacteroidota</taxon>
        <taxon>Flavobacteriia</taxon>
        <taxon>Flavobacteriales</taxon>
        <taxon>Flavobacteriaceae</taxon>
        <taxon>Rasiella</taxon>
    </lineage>
</organism>
<dbReference type="AlphaFoldDB" id="A0A6G6GNH9"/>
<dbReference type="Pfam" id="PF12867">
    <property type="entry name" value="DinB_2"/>
    <property type="match status" value="1"/>
</dbReference>
<keyword evidence="3" id="KW-1185">Reference proteome</keyword>
<dbReference type="EMBL" id="CP049057">
    <property type="protein sequence ID" value="QIE60050.1"/>
    <property type="molecule type" value="Genomic_DNA"/>
</dbReference>
<proteinExistence type="predicted"/>
<evidence type="ECO:0000313" key="2">
    <source>
        <dbReference type="EMBL" id="QIE60050.1"/>
    </source>
</evidence>
<dbReference type="InterPro" id="IPR024775">
    <property type="entry name" value="DinB-like"/>
</dbReference>
<reference evidence="2 3" key="1">
    <citation type="submission" date="2020-02" db="EMBL/GenBank/DDBJ databases">
        <title>Complete genome sequence of Flavobacteriaceae bacterium.</title>
        <authorList>
            <person name="Kim S.-J."/>
            <person name="Kim Y.-S."/>
            <person name="Kim K.-H."/>
        </authorList>
    </citation>
    <scope>NUCLEOTIDE SEQUENCE [LARGE SCALE GENOMIC DNA]</scope>
    <source>
        <strain evidence="2 3">RR4-40</strain>
    </source>
</reference>
<dbReference type="RefSeq" id="WP_164680062.1">
    <property type="nucleotide sequence ID" value="NZ_CP049057.1"/>
</dbReference>
<dbReference type="InterPro" id="IPR034660">
    <property type="entry name" value="DinB/YfiT-like"/>
</dbReference>
<dbReference type="Proteomes" id="UP000505306">
    <property type="component" value="Chromosome"/>
</dbReference>
<accession>A0A6G6GNH9</accession>
<dbReference type="Gene3D" id="1.20.120.450">
    <property type="entry name" value="dinb family like domain"/>
    <property type="match status" value="1"/>
</dbReference>
<evidence type="ECO:0000259" key="1">
    <source>
        <dbReference type="Pfam" id="PF12867"/>
    </source>
</evidence>
<gene>
    <name evidence="2" type="ORF">G5B37_10885</name>
</gene>
<protein>
    <submittedName>
        <fullName evidence="2">DinB family protein</fullName>
    </submittedName>
</protein>
<name>A0A6G6GNH9_9FLAO</name>
<sequence length="151" mass="17509">MKFTLDITLKTRKIFFHFLETLSLEQLNKIPDGFNNNVFWNIKHCVVVQQMLVYGLSSLPLHVSSEEVMRYKKGTKPEGLVAQEEVDLCKKQLFDLLKQTETDANNQLFKTYKEYTVTTKTTLTSTQEAIEFNNFHEGVHLGYVMALLKNV</sequence>
<evidence type="ECO:0000313" key="3">
    <source>
        <dbReference type="Proteomes" id="UP000505306"/>
    </source>
</evidence>